<dbReference type="AlphaFoldDB" id="A0A645AHA8"/>
<sequence length="123" mass="13111">MGGIQVGRPGPQTGPCVQQADHQRLQAVPVSVGQIHAFDLVQQGKEHIDGSGVIDFERFFYSSAVFLIFFQYFADGSGPMDSFAADDGLQAGQVFIGDGTFPFITAMRAAVYPGIRGGIRSAP</sequence>
<protein>
    <submittedName>
        <fullName evidence="1">Uncharacterized protein</fullName>
    </submittedName>
</protein>
<dbReference type="EMBL" id="VSSQ01013925">
    <property type="protein sequence ID" value="MPM52575.1"/>
    <property type="molecule type" value="Genomic_DNA"/>
</dbReference>
<accession>A0A645AHA8</accession>
<evidence type="ECO:0000313" key="1">
    <source>
        <dbReference type="EMBL" id="MPM52575.1"/>
    </source>
</evidence>
<reference evidence="1" key="1">
    <citation type="submission" date="2019-08" db="EMBL/GenBank/DDBJ databases">
        <authorList>
            <person name="Kucharzyk K."/>
            <person name="Murdoch R.W."/>
            <person name="Higgins S."/>
            <person name="Loffler F."/>
        </authorList>
    </citation>
    <scope>NUCLEOTIDE SEQUENCE</scope>
</reference>
<organism evidence="1">
    <name type="scientific">bioreactor metagenome</name>
    <dbReference type="NCBI Taxonomy" id="1076179"/>
    <lineage>
        <taxon>unclassified sequences</taxon>
        <taxon>metagenomes</taxon>
        <taxon>ecological metagenomes</taxon>
    </lineage>
</organism>
<proteinExistence type="predicted"/>
<comment type="caution">
    <text evidence="1">The sequence shown here is derived from an EMBL/GenBank/DDBJ whole genome shotgun (WGS) entry which is preliminary data.</text>
</comment>
<gene>
    <name evidence="1" type="ORF">SDC9_99335</name>
</gene>
<name>A0A645AHA8_9ZZZZ</name>